<dbReference type="AlphaFoldDB" id="A0A1J1LFL7"/>
<accession>A0A1J1LFL7</accession>
<organism evidence="1 2">
    <name type="scientific">Planktothrix tepida PCC 9214</name>
    <dbReference type="NCBI Taxonomy" id="671072"/>
    <lineage>
        <taxon>Bacteria</taxon>
        <taxon>Bacillati</taxon>
        <taxon>Cyanobacteriota</taxon>
        <taxon>Cyanophyceae</taxon>
        <taxon>Oscillatoriophycideae</taxon>
        <taxon>Oscillatoriales</taxon>
        <taxon>Microcoleaceae</taxon>
        <taxon>Planktothrix</taxon>
    </lineage>
</organism>
<dbReference type="Proteomes" id="UP000184315">
    <property type="component" value="Unassembled WGS sequence"/>
</dbReference>
<dbReference type="EMBL" id="CZDF01000132">
    <property type="protein sequence ID" value="CUR30966.1"/>
    <property type="molecule type" value="Genomic_DNA"/>
</dbReference>
<dbReference type="SFLD" id="SFLDG01129">
    <property type="entry name" value="C1.5:_HAD__Beta-PGM__Phosphata"/>
    <property type="match status" value="1"/>
</dbReference>
<dbReference type="InterPro" id="IPR036412">
    <property type="entry name" value="HAD-like_sf"/>
</dbReference>
<gene>
    <name evidence="1" type="ORF">PL9214290557</name>
</gene>
<dbReference type="OrthoDB" id="9807630at2"/>
<dbReference type="InterPro" id="IPR023214">
    <property type="entry name" value="HAD_sf"/>
</dbReference>
<dbReference type="RefSeq" id="WP_072717905.1">
    <property type="nucleotide sequence ID" value="NZ_LN889782.1"/>
</dbReference>
<dbReference type="PANTHER" id="PTHR43434">
    <property type="entry name" value="PHOSPHOGLYCOLATE PHOSPHATASE"/>
    <property type="match status" value="1"/>
</dbReference>
<dbReference type="SUPFAM" id="SSF56784">
    <property type="entry name" value="HAD-like"/>
    <property type="match status" value="1"/>
</dbReference>
<dbReference type="GO" id="GO:0008967">
    <property type="term" value="F:phosphoglycolate phosphatase activity"/>
    <property type="evidence" value="ECO:0007669"/>
    <property type="project" value="TreeGrafter"/>
</dbReference>
<dbReference type="InterPro" id="IPR023198">
    <property type="entry name" value="PGP-like_dom2"/>
</dbReference>
<dbReference type="PANTHER" id="PTHR43434:SF13">
    <property type="entry name" value="PHOSPHOGLYCOLATE PHOSPHATASE"/>
    <property type="match status" value="1"/>
</dbReference>
<reference evidence="2" key="1">
    <citation type="submission" date="2015-10" db="EMBL/GenBank/DDBJ databases">
        <authorList>
            <person name="Regsiter A."/>
            <person name="william w."/>
        </authorList>
    </citation>
    <scope>NUCLEOTIDE SEQUENCE [LARGE SCALE GENOMIC DNA]</scope>
</reference>
<name>A0A1J1LFL7_9CYAN</name>
<dbReference type="InterPro" id="IPR050155">
    <property type="entry name" value="HAD-like_hydrolase_sf"/>
</dbReference>
<evidence type="ECO:0000313" key="2">
    <source>
        <dbReference type="Proteomes" id="UP000184315"/>
    </source>
</evidence>
<dbReference type="GO" id="GO:0006281">
    <property type="term" value="P:DNA repair"/>
    <property type="evidence" value="ECO:0007669"/>
    <property type="project" value="TreeGrafter"/>
</dbReference>
<sequence length="215" mass="24594">MNQIIIFDFDGTLADTLHTVVTITNRLSGEFGYSPTNPETLAQIQNLSSWQIIQQSGISRFKLPFLLKRVISELNQDLQQIHLFPTIPEILRQLQKQNYTLYIITSNSKINVITILSRYNLVNYFKNIYSGINLFGKHKIINQLLKQEKIEPQQAIYIGDETRDINAARKSKIKSIAVSWGYNSAEVLARHHPNALISHPSELIAAIENIQDLHN</sequence>
<dbReference type="GO" id="GO:0005829">
    <property type="term" value="C:cytosol"/>
    <property type="evidence" value="ECO:0007669"/>
    <property type="project" value="TreeGrafter"/>
</dbReference>
<dbReference type="STRING" id="671072.PL9214290557"/>
<dbReference type="Gene3D" id="1.10.150.240">
    <property type="entry name" value="Putative phosphatase, domain 2"/>
    <property type="match status" value="1"/>
</dbReference>
<keyword evidence="2" id="KW-1185">Reference proteome</keyword>
<proteinExistence type="predicted"/>
<dbReference type="SFLD" id="SFLDS00003">
    <property type="entry name" value="Haloacid_Dehalogenase"/>
    <property type="match status" value="1"/>
</dbReference>
<protein>
    <submittedName>
        <fullName evidence="1">Phosphoglycolate phosphatase</fullName>
    </submittedName>
</protein>
<dbReference type="Pfam" id="PF13419">
    <property type="entry name" value="HAD_2"/>
    <property type="match status" value="1"/>
</dbReference>
<dbReference type="Gene3D" id="3.40.50.1000">
    <property type="entry name" value="HAD superfamily/HAD-like"/>
    <property type="match status" value="1"/>
</dbReference>
<evidence type="ECO:0000313" key="1">
    <source>
        <dbReference type="EMBL" id="CUR30966.1"/>
    </source>
</evidence>
<dbReference type="InterPro" id="IPR041492">
    <property type="entry name" value="HAD_2"/>
</dbReference>